<organism evidence="1 2">
    <name type="scientific">Streptomyces canarius</name>
    <dbReference type="NCBI Taxonomy" id="285453"/>
    <lineage>
        <taxon>Bacteria</taxon>
        <taxon>Bacillati</taxon>
        <taxon>Actinomycetota</taxon>
        <taxon>Actinomycetes</taxon>
        <taxon>Kitasatosporales</taxon>
        <taxon>Streptomycetaceae</taxon>
        <taxon>Streptomyces</taxon>
    </lineage>
</organism>
<name>A0ABQ3DAQ2_9ACTN</name>
<accession>A0ABQ3DAQ2</accession>
<proteinExistence type="predicted"/>
<gene>
    <name evidence="1" type="ORF">GCM10010345_79320</name>
</gene>
<dbReference type="Proteomes" id="UP000653644">
    <property type="component" value="Unassembled WGS sequence"/>
</dbReference>
<comment type="caution">
    <text evidence="1">The sequence shown here is derived from an EMBL/GenBank/DDBJ whole genome shotgun (WGS) entry which is preliminary data.</text>
</comment>
<dbReference type="EMBL" id="BMVN01000049">
    <property type="protein sequence ID" value="GHA63325.1"/>
    <property type="molecule type" value="Genomic_DNA"/>
</dbReference>
<reference evidence="2" key="1">
    <citation type="journal article" date="2019" name="Int. J. Syst. Evol. Microbiol.">
        <title>The Global Catalogue of Microorganisms (GCM) 10K type strain sequencing project: providing services to taxonomists for standard genome sequencing and annotation.</title>
        <authorList>
            <consortium name="The Broad Institute Genomics Platform"/>
            <consortium name="The Broad Institute Genome Sequencing Center for Infectious Disease"/>
            <person name="Wu L."/>
            <person name="Ma J."/>
        </authorList>
    </citation>
    <scope>NUCLEOTIDE SEQUENCE [LARGE SCALE GENOMIC DNA]</scope>
    <source>
        <strain evidence="2">JCM 4733</strain>
    </source>
</reference>
<keyword evidence="2" id="KW-1185">Reference proteome</keyword>
<protein>
    <submittedName>
        <fullName evidence="1">Uncharacterized protein</fullName>
    </submittedName>
</protein>
<evidence type="ECO:0000313" key="2">
    <source>
        <dbReference type="Proteomes" id="UP000653644"/>
    </source>
</evidence>
<evidence type="ECO:0000313" key="1">
    <source>
        <dbReference type="EMBL" id="GHA63325.1"/>
    </source>
</evidence>
<sequence>MKRGSAYDLFLTRTLRHARVVRGDEGTEVFRAEALEVAAGLRRPMTEFVARHPENGLVEGRFMQIQQAVGTTRSRQPDTVRFLSYIVEELKATGFVADSLRRAGRSDTLVAPPA</sequence>